<accession>A0A1H0G2V6</accession>
<evidence type="ECO:0000313" key="5">
    <source>
        <dbReference type="EMBL" id="SDO01223.1"/>
    </source>
</evidence>
<dbReference type="PROSITE" id="PS50005">
    <property type="entry name" value="TPR"/>
    <property type="match status" value="1"/>
</dbReference>
<dbReference type="PANTHER" id="PTHR44943:SF4">
    <property type="entry name" value="TPR REPEAT-CONTAINING PROTEIN MJ0798"/>
    <property type="match status" value="1"/>
</dbReference>
<proteinExistence type="predicted"/>
<dbReference type="SMART" id="SM00028">
    <property type="entry name" value="TPR"/>
    <property type="match status" value="3"/>
</dbReference>
<evidence type="ECO:0000256" key="1">
    <source>
        <dbReference type="ARBA" id="ARBA00022737"/>
    </source>
</evidence>
<dbReference type="PANTHER" id="PTHR44943">
    <property type="entry name" value="CELLULOSE SYNTHASE OPERON PROTEIN C"/>
    <property type="match status" value="1"/>
</dbReference>
<keyword evidence="2 3" id="KW-0802">TPR repeat</keyword>
<dbReference type="InterPro" id="IPR051685">
    <property type="entry name" value="Ycf3/AcsC/BcsC/TPR_MFPF"/>
</dbReference>
<feature type="chain" id="PRO_5046450420" evidence="4">
    <location>
        <begin position="32"/>
        <end position="219"/>
    </location>
</feature>
<keyword evidence="6" id="KW-1185">Reference proteome</keyword>
<comment type="caution">
    <text evidence="5">The sequence shown here is derived from an EMBL/GenBank/DDBJ whole genome shotgun (WGS) entry which is preliminary data.</text>
</comment>
<gene>
    <name evidence="5" type="ORF">SAMN04488061_0033</name>
</gene>
<dbReference type="EMBL" id="FNJC01000001">
    <property type="protein sequence ID" value="SDO01223.1"/>
    <property type="molecule type" value="Genomic_DNA"/>
</dbReference>
<dbReference type="InterPro" id="IPR011990">
    <property type="entry name" value="TPR-like_helical_dom_sf"/>
</dbReference>
<dbReference type="Proteomes" id="UP000198795">
    <property type="component" value="Unassembled WGS sequence"/>
</dbReference>
<sequence length="219" mass="24306">MVQAYRGGMHIKTSTFFAVILLAFSGVTASAQELAQDQPKAEKPYFKQVREGLPKTPADRAKVLANLYAHLAAAPDAQSASMITETIEQVWSLSYSDTIAVLMDRSVKAMAEKNSGLALKLLDAVVDLAPDYAEGWNRRAIVYYANNDYMRALGDLRRVLALDPNHYKALDGLAQILRELDRDKQALQAYRQIMSINPYWPGASDAVKELEREVEGQGI</sequence>
<evidence type="ECO:0000256" key="4">
    <source>
        <dbReference type="SAM" id="SignalP"/>
    </source>
</evidence>
<dbReference type="SUPFAM" id="SSF48452">
    <property type="entry name" value="TPR-like"/>
    <property type="match status" value="1"/>
</dbReference>
<protein>
    <submittedName>
        <fullName evidence="5">TPR repeat-containing protein</fullName>
    </submittedName>
</protein>
<dbReference type="Gene3D" id="1.25.40.10">
    <property type="entry name" value="Tetratricopeptide repeat domain"/>
    <property type="match status" value="1"/>
</dbReference>
<feature type="signal peptide" evidence="4">
    <location>
        <begin position="1"/>
        <end position="31"/>
    </location>
</feature>
<evidence type="ECO:0000256" key="2">
    <source>
        <dbReference type="ARBA" id="ARBA00022803"/>
    </source>
</evidence>
<keyword evidence="1" id="KW-0677">Repeat</keyword>
<reference evidence="5 6" key="1">
    <citation type="submission" date="2016-10" db="EMBL/GenBank/DDBJ databases">
        <authorList>
            <person name="Varghese N."/>
            <person name="Submissions S."/>
        </authorList>
    </citation>
    <scope>NUCLEOTIDE SEQUENCE [LARGE SCALE GENOMIC DNA]</scope>
    <source>
        <strain evidence="5 6">CGMCC 1.6497</strain>
    </source>
</reference>
<feature type="repeat" description="TPR" evidence="3">
    <location>
        <begin position="133"/>
        <end position="166"/>
    </location>
</feature>
<keyword evidence="4" id="KW-0732">Signal</keyword>
<name>A0A1H0G2V6_9HYPH</name>
<evidence type="ECO:0000256" key="3">
    <source>
        <dbReference type="PROSITE-ProRule" id="PRU00339"/>
    </source>
</evidence>
<organism evidence="5 6">
    <name type="scientific">Filomicrobium insigne</name>
    <dbReference type="NCBI Taxonomy" id="418854"/>
    <lineage>
        <taxon>Bacteria</taxon>
        <taxon>Pseudomonadati</taxon>
        <taxon>Pseudomonadota</taxon>
        <taxon>Alphaproteobacteria</taxon>
        <taxon>Hyphomicrobiales</taxon>
        <taxon>Hyphomicrobiaceae</taxon>
        <taxon>Filomicrobium</taxon>
    </lineage>
</organism>
<dbReference type="InterPro" id="IPR019734">
    <property type="entry name" value="TPR_rpt"/>
</dbReference>
<dbReference type="Pfam" id="PF00515">
    <property type="entry name" value="TPR_1"/>
    <property type="match status" value="1"/>
</dbReference>
<dbReference type="RefSeq" id="WP_090225775.1">
    <property type="nucleotide sequence ID" value="NZ_FNJC01000001.1"/>
</dbReference>
<evidence type="ECO:0000313" key="6">
    <source>
        <dbReference type="Proteomes" id="UP000198795"/>
    </source>
</evidence>